<dbReference type="InterPro" id="IPR001279">
    <property type="entry name" value="Metallo-B-lactamas"/>
</dbReference>
<reference evidence="2 3" key="1">
    <citation type="submission" date="2021-06" db="EMBL/GenBank/DDBJ databases">
        <authorList>
            <person name="Sun Q."/>
            <person name="Li D."/>
        </authorList>
    </citation>
    <scope>NUCLEOTIDE SEQUENCE [LARGE SCALE GENOMIC DNA]</scope>
    <source>
        <strain evidence="2 3">MSJ-11</strain>
    </source>
</reference>
<comment type="caution">
    <text evidence="2">The sequence shown here is derived from an EMBL/GenBank/DDBJ whole genome shotgun (WGS) entry which is preliminary data.</text>
</comment>
<dbReference type="Pfam" id="PF12706">
    <property type="entry name" value="Lactamase_B_2"/>
    <property type="match status" value="1"/>
</dbReference>
<dbReference type="Proteomes" id="UP000726170">
    <property type="component" value="Unassembled WGS sequence"/>
</dbReference>
<dbReference type="EMBL" id="JAHLQF010000001">
    <property type="protein sequence ID" value="MBU5483752.1"/>
    <property type="molecule type" value="Genomic_DNA"/>
</dbReference>
<name>A0ABS6EEV5_9CLOT</name>
<gene>
    <name evidence="2" type="ORF">KQI86_05370</name>
</gene>
<proteinExistence type="predicted"/>
<dbReference type="InterPro" id="IPR050114">
    <property type="entry name" value="UPF0173_UPF0282_UlaG_hydrolase"/>
</dbReference>
<evidence type="ECO:0000259" key="1">
    <source>
        <dbReference type="SMART" id="SM00849"/>
    </source>
</evidence>
<sequence>MEIKLLGNCSVLLKSKKSQIMLDPYFSNSGNLLYKRTTNVSTYYKEIEHLDAILLSHSHFDHMDIKFLNKFKDKCTIYSPKLSLNTLIFKSKWIKKGQEFVVGDFSITVVQANHICPAVGYIIKSEGVTLYFAGDTYYGKFMKDISREHVIDIAMLPITYYLPPMTMGESGALKSLKDLTPKILIPMHQDIATRLPFAHTKVSISRLSDKILEQNLRTQLIHLKNGECFNTDIN</sequence>
<evidence type="ECO:0000313" key="2">
    <source>
        <dbReference type="EMBL" id="MBU5483752.1"/>
    </source>
</evidence>
<protein>
    <submittedName>
        <fullName evidence="2">MBL fold metallo-hydrolase</fullName>
    </submittedName>
</protein>
<dbReference type="SMART" id="SM00849">
    <property type="entry name" value="Lactamase_B"/>
    <property type="match status" value="1"/>
</dbReference>
<organism evidence="2 3">
    <name type="scientific">Clostridium mobile</name>
    <dbReference type="NCBI Taxonomy" id="2841512"/>
    <lineage>
        <taxon>Bacteria</taxon>
        <taxon>Bacillati</taxon>
        <taxon>Bacillota</taxon>
        <taxon>Clostridia</taxon>
        <taxon>Eubacteriales</taxon>
        <taxon>Clostridiaceae</taxon>
        <taxon>Clostridium</taxon>
    </lineage>
</organism>
<keyword evidence="3" id="KW-1185">Reference proteome</keyword>
<evidence type="ECO:0000313" key="3">
    <source>
        <dbReference type="Proteomes" id="UP000726170"/>
    </source>
</evidence>
<accession>A0ABS6EEV5</accession>
<dbReference type="RefSeq" id="WP_216438107.1">
    <property type="nucleotide sequence ID" value="NZ_JAHLQF010000001.1"/>
</dbReference>
<feature type="domain" description="Metallo-beta-lactamase" evidence="1">
    <location>
        <begin position="7"/>
        <end position="188"/>
    </location>
</feature>
<dbReference type="PANTHER" id="PTHR43546">
    <property type="entry name" value="UPF0173 METAL-DEPENDENT HYDROLASE MJ1163-RELATED"/>
    <property type="match status" value="1"/>
</dbReference>